<organism evidence="2 3">
    <name type="scientific">Symbiodinium natans</name>
    <dbReference type="NCBI Taxonomy" id="878477"/>
    <lineage>
        <taxon>Eukaryota</taxon>
        <taxon>Sar</taxon>
        <taxon>Alveolata</taxon>
        <taxon>Dinophyceae</taxon>
        <taxon>Suessiales</taxon>
        <taxon>Symbiodiniaceae</taxon>
        <taxon>Symbiodinium</taxon>
    </lineage>
</organism>
<feature type="region of interest" description="Disordered" evidence="1">
    <location>
        <begin position="1"/>
        <end position="23"/>
    </location>
</feature>
<evidence type="ECO:0000313" key="3">
    <source>
        <dbReference type="Proteomes" id="UP000604046"/>
    </source>
</evidence>
<gene>
    <name evidence="2" type="ORF">SNAT2548_LOCUS31152</name>
</gene>
<dbReference type="EMBL" id="CAJNDS010002641">
    <property type="protein sequence ID" value="CAE7554593.1"/>
    <property type="molecule type" value="Genomic_DNA"/>
</dbReference>
<keyword evidence="3" id="KW-1185">Reference proteome</keyword>
<accession>A0A812U6P5</accession>
<dbReference type="AlphaFoldDB" id="A0A812U6P5"/>
<evidence type="ECO:0000256" key="1">
    <source>
        <dbReference type="SAM" id="MobiDB-lite"/>
    </source>
</evidence>
<comment type="caution">
    <text evidence="2">The sequence shown here is derived from an EMBL/GenBank/DDBJ whole genome shotgun (WGS) entry which is preliminary data.</text>
</comment>
<protein>
    <submittedName>
        <fullName evidence="2">Uncharacterized protein</fullName>
    </submittedName>
</protein>
<evidence type="ECO:0000313" key="2">
    <source>
        <dbReference type="EMBL" id="CAE7554593.1"/>
    </source>
</evidence>
<name>A0A812U6P5_9DINO</name>
<sequence length="74" mass="8045">MTLRREGLTPPPTPPHSWWQTARPPSAASVEWFDGEAARPPSRNVVRPSPKRVYGSEGGLCGSLLGGPRLRAKL</sequence>
<reference evidence="2" key="1">
    <citation type="submission" date="2021-02" db="EMBL/GenBank/DDBJ databases">
        <authorList>
            <person name="Dougan E. K."/>
            <person name="Rhodes N."/>
            <person name="Thang M."/>
            <person name="Chan C."/>
        </authorList>
    </citation>
    <scope>NUCLEOTIDE SEQUENCE</scope>
</reference>
<proteinExistence type="predicted"/>
<dbReference type="Proteomes" id="UP000604046">
    <property type="component" value="Unassembled WGS sequence"/>
</dbReference>